<gene>
    <name evidence="1" type="ORF">TPC1_13170</name>
</gene>
<sequence length="438" mass="50269">EPTAAFAHVNYYISNKRLKNMDNGIYIVVDAGAGTTDVSMIEFENLNKTNDAQIKFVPQITSKLHFGINIAGKDVDDAIKQKIGLEQLLNLKTKNNKDLFSESQKQQVYSQLNEYKTFFANRPDILIVISANTEEQAIQLGQIQDDKQIFSYLQFDGKDLKISIKAEVFDSIINDISIRICNFVKIALLQSKEFKQYQNEQKQITFIPVGGLGGSDAFINQIDSMIQQLKSPLIKLIDRETDKSSQQQWVVALQSSIGAGGVYLDDEKDHVQFGLHHLDFVTQEALRKVLDQFYQLEKQNVANYSVTFDYLQLFEQKLFEKEADVLNNIIFNVTADWEGIKFTVKAGIAEQKVLIRSRNLDKFEVEADEMQKQFQYMVGLRPVLFSAQTNAIDDPEEKMKAQLKDVQSGVYKVEIIVMAYYRKVWKQVYKGDVDLRWK</sequence>
<dbReference type="EMBL" id="GDID01002354">
    <property type="protein sequence ID" value="JAP94252.1"/>
    <property type="molecule type" value="Transcribed_RNA"/>
</dbReference>
<dbReference type="SUPFAM" id="SSF53067">
    <property type="entry name" value="Actin-like ATPase domain"/>
    <property type="match status" value="1"/>
</dbReference>
<reference evidence="1" key="1">
    <citation type="submission" date="2015-07" db="EMBL/GenBank/DDBJ databases">
        <title>Adaptation to a free-living lifestyle via gene acquisitions in the diplomonad Trepomonas sp. PC1.</title>
        <authorList>
            <person name="Xu F."/>
            <person name="Jerlstrom-Hultqvist J."/>
            <person name="Kolisko M."/>
            <person name="Simpson A.G.B."/>
            <person name="Roger A.J."/>
            <person name="Svard S.G."/>
            <person name="Andersson J.O."/>
        </authorList>
    </citation>
    <scope>NUCLEOTIDE SEQUENCE</scope>
    <source>
        <strain evidence="1">PC1</strain>
    </source>
</reference>
<dbReference type="InterPro" id="IPR043129">
    <property type="entry name" value="ATPase_NBD"/>
</dbReference>
<organism evidence="1">
    <name type="scientific">Trepomonas sp. PC1</name>
    <dbReference type="NCBI Taxonomy" id="1076344"/>
    <lineage>
        <taxon>Eukaryota</taxon>
        <taxon>Metamonada</taxon>
        <taxon>Diplomonadida</taxon>
        <taxon>Hexamitidae</taxon>
        <taxon>Hexamitinae</taxon>
        <taxon>Trepomonas</taxon>
    </lineage>
</organism>
<name>A0A146KBR7_9EUKA</name>
<accession>A0A146KBR7</accession>
<dbReference type="Gene3D" id="3.30.420.40">
    <property type="match status" value="2"/>
</dbReference>
<proteinExistence type="predicted"/>
<evidence type="ECO:0000313" key="1">
    <source>
        <dbReference type="EMBL" id="JAP94252.1"/>
    </source>
</evidence>
<dbReference type="Gene3D" id="3.90.640.10">
    <property type="entry name" value="Actin, Chain A, domain 4"/>
    <property type="match status" value="1"/>
</dbReference>
<dbReference type="AlphaFoldDB" id="A0A146KBR7"/>
<feature type="non-terminal residue" evidence="1">
    <location>
        <position position="1"/>
    </location>
</feature>
<protein>
    <submittedName>
        <fullName evidence="1">Fe-S protein assembly chaperone HscA domain-containing protein</fullName>
    </submittedName>
</protein>